<reference evidence="9" key="2">
    <citation type="submission" date="2017-11" db="EMBL/GenBank/DDBJ databases">
        <title>Coralsnake Venomics: Analyses of Venom Gland Transcriptomes and Proteomes of Six Brazilian Taxa.</title>
        <authorList>
            <person name="Aird S.D."/>
            <person name="Jorge da Silva N."/>
            <person name="Qiu L."/>
            <person name="Villar-Briones A."/>
            <person name="Aparecida-Saddi V."/>
            <person name="Campos-Telles M.P."/>
            <person name="Grau M."/>
            <person name="Mikheyev A.S."/>
        </authorList>
    </citation>
    <scope>NUCLEOTIDE SEQUENCE</scope>
    <source>
        <tissue evidence="9">Venom_gland</tissue>
    </source>
</reference>
<keyword evidence="3" id="KW-0963">Cytoplasm</keyword>
<comment type="subcellular location">
    <subcellularLocation>
        <location evidence="2">Cytoplasm</location>
    </subcellularLocation>
    <subcellularLocation>
        <location evidence="1">Endomembrane system</location>
    </subcellularLocation>
</comment>
<sequence>MSVLQVCAFSVDSFQNTFPQVARCIHSFILPQLCSSSYLKVNHNLFCVNLSNYVYLRVVDDEIEANIEEKELTEDEIEPNFKKLFKQLAGEDAEISAFELCNILKKILAKRQDIKSDGFSIETCKIMVDLLDTDGSGKLGLKEFHILWTKIQKYQKIYRDMDVDRSGTMNSYEMRKALEEAGFKLDCQLHQVIVARFADEQLIIDFDNFVRCLIRLETLFKIFKKLDTEKTGTIQMDLVTWLCFTTI</sequence>
<dbReference type="FunFam" id="1.10.238.10:FF:000099">
    <property type="entry name" value="calpain-2 catalytic subunit"/>
    <property type="match status" value="1"/>
</dbReference>
<keyword evidence="7" id="KW-0472">Membrane</keyword>
<dbReference type="EMBL" id="IACK01152114">
    <property type="protein sequence ID" value="LAA93131.1"/>
    <property type="molecule type" value="Transcribed_RNA"/>
</dbReference>
<dbReference type="GO" id="GO:0005509">
    <property type="term" value="F:calcium ion binding"/>
    <property type="evidence" value="ECO:0007669"/>
    <property type="project" value="InterPro"/>
</dbReference>
<dbReference type="Pfam" id="PF13833">
    <property type="entry name" value="EF-hand_8"/>
    <property type="match status" value="1"/>
</dbReference>
<reference evidence="9" key="1">
    <citation type="submission" date="2017-07" db="EMBL/GenBank/DDBJ databases">
        <authorList>
            <person name="Mikheyev A."/>
            <person name="Grau M."/>
        </authorList>
    </citation>
    <scope>NUCLEOTIDE SEQUENCE</scope>
    <source>
        <tissue evidence="9">Venom_gland</tissue>
    </source>
</reference>
<dbReference type="PANTHER" id="PTHR46735">
    <property type="entry name" value="CALPAIN, SMALL SUBUNIT 1 A-RELATED"/>
    <property type="match status" value="1"/>
</dbReference>
<evidence type="ECO:0000313" key="9">
    <source>
        <dbReference type="EMBL" id="LAA93131.1"/>
    </source>
</evidence>
<dbReference type="AlphaFoldDB" id="A0A2D4J9K0"/>
<dbReference type="PROSITE" id="PS50222">
    <property type="entry name" value="EF_HAND_2"/>
    <property type="match status" value="1"/>
</dbReference>
<evidence type="ECO:0000256" key="4">
    <source>
        <dbReference type="ARBA" id="ARBA00022723"/>
    </source>
</evidence>
<name>A0A2D4J9K0_MICLE</name>
<dbReference type="InterPro" id="IPR011992">
    <property type="entry name" value="EF-hand-dom_pair"/>
</dbReference>
<evidence type="ECO:0000259" key="8">
    <source>
        <dbReference type="PROSITE" id="PS50222"/>
    </source>
</evidence>
<keyword evidence="6" id="KW-0106">Calcium</keyword>
<keyword evidence="4" id="KW-0479">Metal-binding</keyword>
<evidence type="ECO:0000256" key="3">
    <source>
        <dbReference type="ARBA" id="ARBA00022490"/>
    </source>
</evidence>
<dbReference type="PROSITE" id="PS00018">
    <property type="entry name" value="EF_HAND_1"/>
    <property type="match status" value="1"/>
</dbReference>
<dbReference type="GO" id="GO:0110158">
    <property type="term" value="C:calpain complex"/>
    <property type="evidence" value="ECO:0007669"/>
    <property type="project" value="TreeGrafter"/>
</dbReference>
<protein>
    <recommendedName>
        <fullName evidence="8">EF-hand domain-containing protein</fullName>
    </recommendedName>
</protein>
<organism evidence="9">
    <name type="scientific">Micrurus lemniscatus lemniscatus</name>
    <dbReference type="NCBI Taxonomy" id="129467"/>
    <lineage>
        <taxon>Eukaryota</taxon>
        <taxon>Metazoa</taxon>
        <taxon>Chordata</taxon>
        <taxon>Craniata</taxon>
        <taxon>Vertebrata</taxon>
        <taxon>Euteleostomi</taxon>
        <taxon>Lepidosauria</taxon>
        <taxon>Squamata</taxon>
        <taxon>Bifurcata</taxon>
        <taxon>Unidentata</taxon>
        <taxon>Episquamata</taxon>
        <taxon>Toxicofera</taxon>
        <taxon>Serpentes</taxon>
        <taxon>Colubroidea</taxon>
        <taxon>Elapidae</taxon>
        <taxon>Elapinae</taxon>
        <taxon>Micrurus</taxon>
    </lineage>
</organism>
<dbReference type="GO" id="GO:0012505">
    <property type="term" value="C:endomembrane system"/>
    <property type="evidence" value="ECO:0007669"/>
    <property type="project" value="UniProtKB-SubCell"/>
</dbReference>
<dbReference type="InterPro" id="IPR002048">
    <property type="entry name" value="EF_hand_dom"/>
</dbReference>
<evidence type="ECO:0000256" key="5">
    <source>
        <dbReference type="ARBA" id="ARBA00022737"/>
    </source>
</evidence>
<dbReference type="PANTHER" id="PTHR46735:SF3">
    <property type="entry name" value="CALPAIN SMALL SUBUNIT 1-RELATED"/>
    <property type="match status" value="1"/>
</dbReference>
<dbReference type="SUPFAM" id="SSF47473">
    <property type="entry name" value="EF-hand"/>
    <property type="match status" value="1"/>
</dbReference>
<proteinExistence type="predicted"/>
<evidence type="ECO:0000256" key="2">
    <source>
        <dbReference type="ARBA" id="ARBA00004496"/>
    </source>
</evidence>
<feature type="domain" description="EF-hand" evidence="8">
    <location>
        <begin position="149"/>
        <end position="184"/>
    </location>
</feature>
<dbReference type="InterPro" id="IPR018247">
    <property type="entry name" value="EF_Hand_1_Ca_BS"/>
</dbReference>
<keyword evidence="5" id="KW-0677">Repeat</keyword>
<dbReference type="Gene3D" id="1.10.238.10">
    <property type="entry name" value="EF-hand"/>
    <property type="match status" value="1"/>
</dbReference>
<evidence type="ECO:0000256" key="7">
    <source>
        <dbReference type="ARBA" id="ARBA00023136"/>
    </source>
</evidence>
<evidence type="ECO:0000256" key="6">
    <source>
        <dbReference type="ARBA" id="ARBA00022837"/>
    </source>
</evidence>
<accession>A0A2D4J9K0</accession>
<evidence type="ECO:0000256" key="1">
    <source>
        <dbReference type="ARBA" id="ARBA00004308"/>
    </source>
</evidence>